<proteinExistence type="predicted"/>
<reference evidence="1" key="1">
    <citation type="submission" date="2019-08" db="EMBL/GenBank/DDBJ databases">
        <authorList>
            <person name="Kucharzyk K."/>
            <person name="Murdoch R.W."/>
            <person name="Higgins S."/>
            <person name="Loffler F."/>
        </authorList>
    </citation>
    <scope>NUCLEOTIDE SEQUENCE</scope>
</reference>
<comment type="caution">
    <text evidence="1">The sequence shown here is derived from an EMBL/GenBank/DDBJ whole genome shotgun (WGS) entry which is preliminary data.</text>
</comment>
<dbReference type="EMBL" id="VSSQ01067957">
    <property type="protein sequence ID" value="MPN20253.1"/>
    <property type="molecule type" value="Genomic_DNA"/>
</dbReference>
<sequence length="243" mass="27075">MKIDFLDSIIPDEKRPRSRAAFAYIQELIHRIRTLRPDALIEFRQHYATPVTAGLATAFRAGDVPFDYVENFQRCVQLRLLLGDGVPVQADPVYFRRDETPVNVARHMMAAMAGVPMLSLELRTLSAMHRRIIANYLALYHRRRSILNFGRWEFHFRFGHAVWARCCGEHGMVLFLWAVEYLTGALTGAPAAVTVLNLSSDPLACPGMAAFDPAGEPAGSTAPPGGRLETTAREIISGTPVRN</sequence>
<evidence type="ECO:0000313" key="1">
    <source>
        <dbReference type="EMBL" id="MPN20253.1"/>
    </source>
</evidence>
<protein>
    <submittedName>
        <fullName evidence="1">Uncharacterized protein</fullName>
    </submittedName>
</protein>
<organism evidence="1">
    <name type="scientific">bioreactor metagenome</name>
    <dbReference type="NCBI Taxonomy" id="1076179"/>
    <lineage>
        <taxon>unclassified sequences</taxon>
        <taxon>metagenomes</taxon>
        <taxon>ecological metagenomes</taxon>
    </lineage>
</organism>
<accession>A0A645G8K3</accession>
<dbReference type="AlphaFoldDB" id="A0A645G8K3"/>
<name>A0A645G8K3_9ZZZZ</name>
<gene>
    <name evidence="1" type="ORF">SDC9_167631</name>
</gene>